<dbReference type="EMBL" id="JAENHO010000007">
    <property type="protein sequence ID" value="MBL7257630.1"/>
    <property type="molecule type" value="Genomic_DNA"/>
</dbReference>
<keyword evidence="3" id="KW-1185">Reference proteome</keyword>
<name>A0ABS1VT37_9ACTN</name>
<evidence type="ECO:0008006" key="4">
    <source>
        <dbReference type="Google" id="ProtNLM"/>
    </source>
</evidence>
<evidence type="ECO:0000313" key="2">
    <source>
        <dbReference type="EMBL" id="MBL7257630.1"/>
    </source>
</evidence>
<evidence type="ECO:0000313" key="3">
    <source>
        <dbReference type="Proteomes" id="UP000598996"/>
    </source>
</evidence>
<keyword evidence="1" id="KW-0812">Transmembrane</keyword>
<feature type="transmembrane region" description="Helical" evidence="1">
    <location>
        <begin position="35"/>
        <end position="58"/>
    </location>
</feature>
<sequence length="143" mass="16575">MTYRYRWTALVVPVMLIASVTWIVMAFVIDAAAWWVELLFLLVAIPLLWLWVLTRLIWRMDLTETELRLRAPLARYHIPLGDLSEIGATEGDNMIRVVRRDGRSWSVLSGRGMTDFADAVGRAAPGVEVRTNGWRRFMSRRDR</sequence>
<evidence type="ECO:0000256" key="1">
    <source>
        <dbReference type="SAM" id="Phobius"/>
    </source>
</evidence>
<reference evidence="2 3" key="1">
    <citation type="submission" date="2021-01" db="EMBL/GenBank/DDBJ databases">
        <title>Actinoplanes sp. nov. LDG1-01 isolated from lichen.</title>
        <authorList>
            <person name="Saeng-In P."/>
            <person name="Phongsopitanun W."/>
            <person name="Kanchanasin P."/>
            <person name="Yuki M."/>
            <person name="Kudo T."/>
            <person name="Ohkuma M."/>
            <person name="Tanasupawat S."/>
        </authorList>
    </citation>
    <scope>NUCLEOTIDE SEQUENCE [LARGE SCALE GENOMIC DNA]</scope>
    <source>
        <strain evidence="2 3">LDG1-01</strain>
    </source>
</reference>
<protein>
    <recommendedName>
        <fullName evidence="4">PH domain-containing protein</fullName>
    </recommendedName>
</protein>
<feature type="transmembrane region" description="Helical" evidence="1">
    <location>
        <begin position="7"/>
        <end position="29"/>
    </location>
</feature>
<comment type="caution">
    <text evidence="2">The sequence shown here is derived from an EMBL/GenBank/DDBJ whole genome shotgun (WGS) entry which is preliminary data.</text>
</comment>
<dbReference type="Proteomes" id="UP000598996">
    <property type="component" value="Unassembled WGS sequence"/>
</dbReference>
<keyword evidence="1" id="KW-0472">Membrane</keyword>
<proteinExistence type="predicted"/>
<keyword evidence="1" id="KW-1133">Transmembrane helix</keyword>
<dbReference type="RefSeq" id="WP_202994257.1">
    <property type="nucleotide sequence ID" value="NZ_JAENHO010000007.1"/>
</dbReference>
<accession>A0ABS1VT37</accession>
<organism evidence="2 3">
    <name type="scientific">Paractinoplanes lichenicola</name>
    <dbReference type="NCBI Taxonomy" id="2802976"/>
    <lineage>
        <taxon>Bacteria</taxon>
        <taxon>Bacillati</taxon>
        <taxon>Actinomycetota</taxon>
        <taxon>Actinomycetes</taxon>
        <taxon>Micromonosporales</taxon>
        <taxon>Micromonosporaceae</taxon>
        <taxon>Paractinoplanes</taxon>
    </lineage>
</organism>
<gene>
    <name evidence="2" type="ORF">JKJ07_25335</name>
</gene>